<comment type="similarity">
    <text evidence="3">Belongs to the APS kinase family.</text>
</comment>
<feature type="compositionally biased region" description="Low complexity" evidence="13">
    <location>
        <begin position="395"/>
        <end position="405"/>
    </location>
</feature>
<keyword evidence="6" id="KW-0808">Transferase</keyword>
<evidence type="ECO:0000256" key="2">
    <source>
        <dbReference type="ARBA" id="ARBA00004906"/>
    </source>
</evidence>
<dbReference type="InParanoid" id="A0A200QG71"/>
<dbReference type="OrthoDB" id="407106at2759"/>
<evidence type="ECO:0000259" key="14">
    <source>
        <dbReference type="PROSITE" id="PS50097"/>
    </source>
</evidence>
<evidence type="ECO:0000256" key="3">
    <source>
        <dbReference type="ARBA" id="ARBA00007008"/>
    </source>
</evidence>
<dbReference type="EMBL" id="MVGT01002091">
    <property type="protein sequence ID" value="OVA09377.1"/>
    <property type="molecule type" value="Genomic_DNA"/>
</dbReference>
<comment type="pathway">
    <text evidence="2">Protein modification; protein ubiquitination.</text>
</comment>
<keyword evidence="12" id="KW-0175">Coiled coil</keyword>
<evidence type="ECO:0000313" key="16">
    <source>
        <dbReference type="EMBL" id="OVA09377.1"/>
    </source>
</evidence>
<feature type="coiled-coil region" evidence="12">
    <location>
        <begin position="350"/>
        <end position="384"/>
    </location>
</feature>
<comment type="pathway">
    <text evidence="1">Sulfur metabolism; hydrogen sulfide biosynthesis; sulfite from sulfate: step 2/3.</text>
</comment>
<evidence type="ECO:0000256" key="11">
    <source>
        <dbReference type="PROSITE-ProRule" id="PRU00982"/>
    </source>
</evidence>
<dbReference type="NCBIfam" id="NF003013">
    <property type="entry name" value="PRK03846.1"/>
    <property type="match status" value="1"/>
</dbReference>
<reference evidence="16 17" key="1">
    <citation type="journal article" date="2017" name="Mol. Plant">
        <title>The Genome of Medicinal Plant Macleaya cordata Provides New Insights into Benzylisoquinoline Alkaloids Metabolism.</title>
        <authorList>
            <person name="Liu X."/>
            <person name="Liu Y."/>
            <person name="Huang P."/>
            <person name="Ma Y."/>
            <person name="Qing Z."/>
            <person name="Tang Q."/>
            <person name="Cao H."/>
            <person name="Cheng P."/>
            <person name="Zheng Y."/>
            <person name="Yuan Z."/>
            <person name="Zhou Y."/>
            <person name="Liu J."/>
            <person name="Tang Z."/>
            <person name="Zhuo Y."/>
            <person name="Zhang Y."/>
            <person name="Yu L."/>
            <person name="Huang J."/>
            <person name="Yang P."/>
            <person name="Peng Q."/>
            <person name="Zhang J."/>
            <person name="Jiang W."/>
            <person name="Zhang Z."/>
            <person name="Lin K."/>
            <person name="Ro D.K."/>
            <person name="Chen X."/>
            <person name="Xiong X."/>
            <person name="Shang Y."/>
            <person name="Huang S."/>
            <person name="Zeng J."/>
        </authorList>
    </citation>
    <scope>NUCLEOTIDE SEQUENCE [LARGE SCALE GENOMIC DNA]</scope>
    <source>
        <strain evidence="17">cv. BLH2017</strain>
        <tissue evidence="16">Root</tissue>
    </source>
</reference>
<keyword evidence="9" id="KW-0067">ATP-binding</keyword>
<evidence type="ECO:0000256" key="13">
    <source>
        <dbReference type="SAM" id="MobiDB-lite"/>
    </source>
</evidence>
<keyword evidence="5" id="KW-0028">Amino-acid biosynthesis</keyword>
<dbReference type="GO" id="GO:0000103">
    <property type="term" value="P:sulfate assimilation"/>
    <property type="evidence" value="ECO:0007669"/>
    <property type="project" value="InterPro"/>
</dbReference>
<feature type="domain" description="NPH3" evidence="15">
    <location>
        <begin position="215"/>
        <end position="300"/>
    </location>
</feature>
<dbReference type="STRING" id="56857.A0A200QG71"/>
<evidence type="ECO:0000256" key="4">
    <source>
        <dbReference type="ARBA" id="ARBA00012121"/>
    </source>
</evidence>
<dbReference type="InterPro" id="IPR059117">
    <property type="entry name" value="APS_kinase_dom"/>
</dbReference>
<protein>
    <recommendedName>
        <fullName evidence="4">adenylyl-sulfate kinase</fullName>
        <ecNumber evidence="4">2.7.1.25</ecNumber>
    </recommendedName>
</protein>
<dbReference type="EC" id="2.7.1.25" evidence="4"/>
<dbReference type="CDD" id="cd02027">
    <property type="entry name" value="APSK"/>
    <property type="match status" value="1"/>
</dbReference>
<dbReference type="SUPFAM" id="SSF54695">
    <property type="entry name" value="POZ domain"/>
    <property type="match status" value="1"/>
</dbReference>
<sequence>MRGWKDLEVVETIYEEDHEDYYSSSSSSTSSSLLLTPSTTLTTTLESTVKAWTLATGLETDVVIEVQEECFHLHKDPLISRSGFLKRHLTESTKITLAPPLNITAETFSTVADFCYTSYIVITPFNVAALRIAAELLDMTEDNGNGDENLQWKTETYFCQAISVNRDYAVIILRSCLTLLPEAEETALLASRCIEALVLMDGVDDVNGWIDDVKSLTVEEFQMIADSLHDLFTRSHDLLYRIVDVYLKENNEKIREEEKTRICSSVDCNKLSSQLIIHAVQNPRMPLRFIVRAMLVEQLTTRDSIFSTLAIKNHHYYKPQNNNNKKDTNNNEAAITLGTILRRDAALRQFAQLKEYVEATSSKIESLEREVINMKKFLNDHQCEKKLQRADHSGGRSLSFRFSSSENNNNKIERGERGSTSLLSFRFSCDNIGGDQRNGTTGGSFSSSSLSASSSFSERSSSFSDIHKRSRTTTTTTTTDSRSLGWRVMNGLNVGKSTNIAWHECSVGKLDRQQLLKQKGCVIWITGLSGSGKSTVACALSRRLNHRGKLSYILDGDNVRHGLNRDLSFKAEDRAENIRRIGEVAKLFADAGVICIASLISPYRRERDACRELLPDGEFIEVFMDVPLHICEARDSKGLYKLARAGKIKGFTGVDDPYEPPLNSEIVIQVKDGECSSPFDMADQVVSYLEEKGFLQA</sequence>
<name>A0A200QG71_MACCD</name>
<dbReference type="PANTHER" id="PTHR11055">
    <property type="entry name" value="BIFUNCTIONAL 3'-PHOSPHOADENOSINE 5'-PHOSPHOSULFATE SYNTHASE"/>
    <property type="match status" value="1"/>
</dbReference>
<dbReference type="Gene3D" id="3.40.50.300">
    <property type="entry name" value="P-loop containing nucleotide triphosphate hydrolases"/>
    <property type="match status" value="1"/>
</dbReference>
<dbReference type="AlphaFoldDB" id="A0A200QG71"/>
<dbReference type="Gene3D" id="3.30.710.10">
    <property type="entry name" value="Potassium Channel Kv1.1, Chain A"/>
    <property type="match status" value="1"/>
</dbReference>
<keyword evidence="7" id="KW-0547">Nucleotide-binding</keyword>
<gene>
    <name evidence="16" type="ORF">BVC80_8915g28</name>
</gene>
<feature type="domain" description="BTB" evidence="14">
    <location>
        <begin position="60"/>
        <end position="124"/>
    </location>
</feature>
<feature type="region of interest" description="Disordered" evidence="13">
    <location>
        <begin position="463"/>
        <end position="482"/>
    </location>
</feature>
<evidence type="ECO:0000256" key="7">
    <source>
        <dbReference type="ARBA" id="ARBA00022741"/>
    </source>
</evidence>
<dbReference type="PROSITE" id="PS50097">
    <property type="entry name" value="BTB"/>
    <property type="match status" value="1"/>
</dbReference>
<evidence type="ECO:0000256" key="6">
    <source>
        <dbReference type="ARBA" id="ARBA00022679"/>
    </source>
</evidence>
<dbReference type="GO" id="GO:0005524">
    <property type="term" value="F:ATP binding"/>
    <property type="evidence" value="ECO:0007669"/>
    <property type="project" value="UniProtKB-KW"/>
</dbReference>
<evidence type="ECO:0000259" key="15">
    <source>
        <dbReference type="PROSITE" id="PS51649"/>
    </source>
</evidence>
<dbReference type="Pfam" id="PF00651">
    <property type="entry name" value="BTB"/>
    <property type="match status" value="1"/>
</dbReference>
<dbReference type="Pfam" id="PF03000">
    <property type="entry name" value="NPH3"/>
    <property type="match status" value="1"/>
</dbReference>
<dbReference type="HAMAP" id="MF_00065">
    <property type="entry name" value="Adenylyl_sulf_kinase"/>
    <property type="match status" value="1"/>
</dbReference>
<dbReference type="InterPro" id="IPR000210">
    <property type="entry name" value="BTB/POZ_dom"/>
</dbReference>
<evidence type="ECO:0000256" key="1">
    <source>
        <dbReference type="ARBA" id="ARBA00004806"/>
    </source>
</evidence>
<proteinExistence type="inferred from homology"/>
<dbReference type="InterPro" id="IPR011333">
    <property type="entry name" value="SKP1/BTB/POZ_sf"/>
</dbReference>
<dbReference type="NCBIfam" id="TIGR00455">
    <property type="entry name" value="apsK"/>
    <property type="match status" value="1"/>
</dbReference>
<dbReference type="GO" id="GO:0004020">
    <property type="term" value="F:adenylylsulfate kinase activity"/>
    <property type="evidence" value="ECO:0007669"/>
    <property type="project" value="UniProtKB-EC"/>
</dbReference>
<evidence type="ECO:0000256" key="8">
    <source>
        <dbReference type="ARBA" id="ARBA00022777"/>
    </source>
</evidence>
<comment type="similarity">
    <text evidence="11">Belongs to the NPH3 family.</text>
</comment>
<dbReference type="FunFam" id="3.40.50.300:FF:000629">
    <property type="entry name" value="Adenylyl-sulfate kinase"/>
    <property type="match status" value="1"/>
</dbReference>
<accession>A0A200QG71</accession>
<dbReference type="PANTHER" id="PTHR11055:SF74">
    <property type="entry name" value="ADENYLYL-SULFATE KINASE"/>
    <property type="match status" value="1"/>
</dbReference>
<dbReference type="FunCoup" id="A0A200QG71">
    <property type="interactions" value="412"/>
</dbReference>
<dbReference type="Pfam" id="PF01583">
    <property type="entry name" value="APS_kinase"/>
    <property type="match status" value="1"/>
</dbReference>
<dbReference type="Proteomes" id="UP000195402">
    <property type="component" value="Unassembled WGS sequence"/>
</dbReference>
<feature type="region of interest" description="Disordered" evidence="13">
    <location>
        <begin position="388"/>
        <end position="417"/>
    </location>
</feature>
<dbReference type="InterPro" id="IPR027356">
    <property type="entry name" value="NPH3_dom"/>
</dbReference>
<keyword evidence="10" id="KW-0198">Cysteine biosynthesis</keyword>
<organism evidence="16 17">
    <name type="scientific">Macleaya cordata</name>
    <name type="common">Five-seeded plume-poppy</name>
    <name type="synonym">Bocconia cordata</name>
    <dbReference type="NCBI Taxonomy" id="56857"/>
    <lineage>
        <taxon>Eukaryota</taxon>
        <taxon>Viridiplantae</taxon>
        <taxon>Streptophyta</taxon>
        <taxon>Embryophyta</taxon>
        <taxon>Tracheophyta</taxon>
        <taxon>Spermatophyta</taxon>
        <taxon>Magnoliopsida</taxon>
        <taxon>Ranunculales</taxon>
        <taxon>Papaveraceae</taxon>
        <taxon>Papaveroideae</taxon>
        <taxon>Macleaya</taxon>
    </lineage>
</organism>
<evidence type="ECO:0000256" key="5">
    <source>
        <dbReference type="ARBA" id="ARBA00022605"/>
    </source>
</evidence>
<dbReference type="GO" id="GO:0005737">
    <property type="term" value="C:cytoplasm"/>
    <property type="evidence" value="ECO:0007669"/>
    <property type="project" value="UniProtKB-ARBA"/>
</dbReference>
<dbReference type="SMART" id="SM00225">
    <property type="entry name" value="BTB"/>
    <property type="match status" value="1"/>
</dbReference>
<dbReference type="PROSITE" id="PS51649">
    <property type="entry name" value="NPH3"/>
    <property type="match status" value="1"/>
</dbReference>
<dbReference type="GO" id="GO:0019344">
    <property type="term" value="P:cysteine biosynthetic process"/>
    <property type="evidence" value="ECO:0007669"/>
    <property type="project" value="UniProtKB-KW"/>
</dbReference>
<dbReference type="InterPro" id="IPR027417">
    <property type="entry name" value="P-loop_NTPase"/>
</dbReference>
<evidence type="ECO:0000256" key="12">
    <source>
        <dbReference type="SAM" id="Coils"/>
    </source>
</evidence>
<evidence type="ECO:0000256" key="10">
    <source>
        <dbReference type="ARBA" id="ARBA00023192"/>
    </source>
</evidence>
<comment type="caution">
    <text evidence="16">The sequence shown here is derived from an EMBL/GenBank/DDBJ whole genome shotgun (WGS) entry which is preliminary data.</text>
</comment>
<dbReference type="SUPFAM" id="SSF52540">
    <property type="entry name" value="P-loop containing nucleoside triphosphate hydrolases"/>
    <property type="match status" value="1"/>
</dbReference>
<dbReference type="InterPro" id="IPR002891">
    <property type="entry name" value="APS"/>
</dbReference>
<dbReference type="OMA" id="NIAWHEC"/>
<keyword evidence="8" id="KW-0418">Kinase</keyword>
<keyword evidence="17" id="KW-1185">Reference proteome</keyword>
<evidence type="ECO:0000313" key="17">
    <source>
        <dbReference type="Proteomes" id="UP000195402"/>
    </source>
</evidence>
<evidence type="ECO:0000256" key="9">
    <source>
        <dbReference type="ARBA" id="ARBA00022840"/>
    </source>
</evidence>